<dbReference type="PANTHER" id="PTHR37477">
    <property type="entry name" value="COBALT-PRECORRIN-5A HYDROLASE"/>
    <property type="match status" value="1"/>
</dbReference>
<feature type="domain" description="CobE/GbiG C-terminal" evidence="1">
    <location>
        <begin position="6"/>
        <end position="117"/>
    </location>
</feature>
<dbReference type="PANTHER" id="PTHR37477:SF1">
    <property type="entry name" value="COBALT-PRECORRIN-5A HYDROLASE"/>
    <property type="match status" value="1"/>
</dbReference>
<keyword evidence="3" id="KW-1185">Reference proteome</keyword>
<protein>
    <submittedName>
        <fullName evidence="2">Cobalamin biosynthesis protein</fullName>
    </submittedName>
</protein>
<dbReference type="Pfam" id="PF01890">
    <property type="entry name" value="CbiG_C"/>
    <property type="match status" value="1"/>
</dbReference>
<dbReference type="InterPro" id="IPR002750">
    <property type="entry name" value="CobE/GbiG_C"/>
</dbReference>
<dbReference type="EMBL" id="CP074371">
    <property type="protein sequence ID" value="QVI20824.1"/>
    <property type="molecule type" value="Genomic_DNA"/>
</dbReference>
<organism evidence="2 3">
    <name type="scientific">Nocardia tengchongensis</name>
    <dbReference type="NCBI Taxonomy" id="2055889"/>
    <lineage>
        <taxon>Bacteria</taxon>
        <taxon>Bacillati</taxon>
        <taxon>Actinomycetota</taxon>
        <taxon>Actinomycetes</taxon>
        <taxon>Mycobacteriales</taxon>
        <taxon>Nocardiaceae</taxon>
        <taxon>Nocardia</taxon>
    </lineage>
</organism>
<sequence length="122" mass="12071">MSPCELAVGVGLRPGTAADLIVAAVREVLGDGVIRRLATIDRRVGEPGFVEAAARLGAEAVGFSAVELGAVSVPNPSGRVSEALGVGSVAEAAAVLASGGGDLAFEKKVVFGIVIAAAELDF</sequence>
<reference evidence="2 3" key="1">
    <citation type="submission" date="2021-04" db="EMBL/GenBank/DDBJ databases">
        <title>Nocardia tengchongensis.</title>
        <authorList>
            <person name="Zhuang k."/>
            <person name="Ran Y."/>
            <person name="Li W."/>
        </authorList>
    </citation>
    <scope>NUCLEOTIDE SEQUENCE [LARGE SCALE GENOMIC DNA]</scope>
    <source>
        <strain evidence="2 3">CFH S0057</strain>
    </source>
</reference>
<proteinExistence type="predicted"/>
<dbReference type="InterPro" id="IPR052553">
    <property type="entry name" value="CbiG_hydrolase"/>
</dbReference>
<evidence type="ECO:0000313" key="3">
    <source>
        <dbReference type="Proteomes" id="UP000683310"/>
    </source>
</evidence>
<evidence type="ECO:0000313" key="2">
    <source>
        <dbReference type="EMBL" id="QVI20824.1"/>
    </source>
</evidence>
<dbReference type="Proteomes" id="UP000683310">
    <property type="component" value="Chromosome"/>
</dbReference>
<dbReference type="RefSeq" id="WP_213556932.1">
    <property type="nucleotide sequence ID" value="NZ_JBHZDI010000154.1"/>
</dbReference>
<accession>A0ABX8CLJ5</accession>
<dbReference type="InterPro" id="IPR036518">
    <property type="entry name" value="CobE/GbiG_C_sf"/>
</dbReference>
<dbReference type="SUPFAM" id="SSF159664">
    <property type="entry name" value="CobE/GbiG C-terminal domain-like"/>
    <property type="match status" value="1"/>
</dbReference>
<gene>
    <name evidence="2" type="ORF">KHQ06_32845</name>
</gene>
<name>A0ABX8CLJ5_9NOCA</name>
<evidence type="ECO:0000259" key="1">
    <source>
        <dbReference type="Pfam" id="PF01890"/>
    </source>
</evidence>
<dbReference type="Gene3D" id="3.30.420.180">
    <property type="entry name" value="CobE/GbiG C-terminal domain"/>
    <property type="match status" value="1"/>
</dbReference>